<keyword evidence="5" id="KW-0812">Transmembrane</keyword>
<comment type="subcellular location">
    <subcellularLocation>
        <location evidence="1">Cell envelope</location>
    </subcellularLocation>
</comment>
<dbReference type="Proteomes" id="UP000076927">
    <property type="component" value="Chromosome"/>
</dbReference>
<dbReference type="PATRIC" id="fig|1178515.4.peg.1550"/>
<sequence>MSRSLRTAAGVLALVAVLFTALGVFMPGTADAHAQMVQAVPAADSRLETGPSSVTLKFNEAIEEQLYNINVLNAKGAKLGSAGARVTENGTVLRLELKQKPGEGVYTVSYSVISADGHPVEGAYVFTVGDPPATEDVPKFPIEGHELHEGDHAGHVNQQVSWDMDLQQYVQFAVRIAYYIALLILSGWVLWNAVLPIGSQDLQTSLKDGMLLAQRAQLLLLLLYIFVHAWNLVGQQGLNQWSRLFTQTDVGLSWMVSLVWSFVGFVILGRNRMMDIVWVMVLLSAKAMTGHAAGFDPQWLTVSLNYAHLLASAVWVGGVTLLLVQWRKLGEVKEAYVSAVSRGALWSIVALIATGILSTFVFLPRIDYLLYTQWGEFLILKTVLVLTVLVVGAYLRNRIKKGKALSELLKLDAGLMAAILVIVGIFTYISPLPANEPLYFHEMGETQHGTVRISPNVPGVNTFTVKVFLPENRGEPKQVLLRMHPLDRPETGAITVPVKAFKDEDFDAFTGFEKYAYKVEGPYLPFAGKWLVELRVLDPEDNEKVYKTEMRIY</sequence>
<feature type="transmembrane region" description="Helical" evidence="5">
    <location>
        <begin position="344"/>
        <end position="366"/>
    </location>
</feature>
<proteinExistence type="predicted"/>
<evidence type="ECO:0000313" key="8">
    <source>
        <dbReference type="Proteomes" id="UP000076927"/>
    </source>
</evidence>
<gene>
    <name evidence="7" type="ORF">SY83_07810</name>
</gene>
<evidence type="ECO:0000256" key="4">
    <source>
        <dbReference type="ARBA" id="ARBA00023008"/>
    </source>
</evidence>
<organism evidence="7 8">
    <name type="scientific">Paenibacillus swuensis</name>
    <dbReference type="NCBI Taxonomy" id="1178515"/>
    <lineage>
        <taxon>Bacteria</taxon>
        <taxon>Bacillati</taxon>
        <taxon>Bacillota</taxon>
        <taxon>Bacilli</taxon>
        <taxon>Bacillales</taxon>
        <taxon>Paenibacillaceae</taxon>
        <taxon>Paenibacillus</taxon>
    </lineage>
</organism>
<keyword evidence="8" id="KW-1185">Reference proteome</keyword>
<dbReference type="Pfam" id="PF04234">
    <property type="entry name" value="CopC"/>
    <property type="match status" value="1"/>
</dbReference>
<dbReference type="GO" id="GO:0046688">
    <property type="term" value="P:response to copper ion"/>
    <property type="evidence" value="ECO:0007669"/>
    <property type="project" value="InterPro"/>
</dbReference>
<feature type="transmembrane region" description="Helical" evidence="5">
    <location>
        <begin position="306"/>
        <end position="324"/>
    </location>
</feature>
<dbReference type="PANTHER" id="PTHR34820:SF4">
    <property type="entry name" value="INNER MEMBRANE PROTEIN YEBZ"/>
    <property type="match status" value="1"/>
</dbReference>
<feature type="transmembrane region" description="Helical" evidence="5">
    <location>
        <begin position="250"/>
        <end position="269"/>
    </location>
</feature>
<evidence type="ECO:0000259" key="6">
    <source>
        <dbReference type="Pfam" id="PF04234"/>
    </source>
</evidence>
<dbReference type="Gene3D" id="2.60.40.1220">
    <property type="match status" value="1"/>
</dbReference>
<feature type="transmembrane region" description="Helical" evidence="5">
    <location>
        <begin position="176"/>
        <end position="197"/>
    </location>
</feature>
<dbReference type="EMBL" id="CP011388">
    <property type="protein sequence ID" value="ANE48787.1"/>
    <property type="molecule type" value="Genomic_DNA"/>
</dbReference>
<evidence type="ECO:0000256" key="2">
    <source>
        <dbReference type="ARBA" id="ARBA00022723"/>
    </source>
</evidence>
<dbReference type="InterPro" id="IPR032694">
    <property type="entry name" value="CopC/D"/>
</dbReference>
<dbReference type="KEGG" id="pswu:SY83_07810"/>
<dbReference type="PANTHER" id="PTHR34820">
    <property type="entry name" value="INNER MEMBRANE PROTEIN YEBZ"/>
    <property type="match status" value="1"/>
</dbReference>
<evidence type="ECO:0000256" key="1">
    <source>
        <dbReference type="ARBA" id="ARBA00004196"/>
    </source>
</evidence>
<dbReference type="GO" id="GO:0005886">
    <property type="term" value="C:plasma membrane"/>
    <property type="evidence" value="ECO:0007669"/>
    <property type="project" value="TreeGrafter"/>
</dbReference>
<keyword evidence="2" id="KW-0479">Metal-binding</keyword>
<dbReference type="InterPro" id="IPR007348">
    <property type="entry name" value="CopC_dom"/>
</dbReference>
<keyword evidence="5" id="KW-0472">Membrane</keyword>
<dbReference type="AlphaFoldDB" id="A0A172TPP6"/>
<feature type="transmembrane region" description="Helical" evidence="5">
    <location>
        <begin position="378"/>
        <end position="396"/>
    </location>
</feature>
<name>A0A172TPP6_9BACL</name>
<evidence type="ECO:0000256" key="5">
    <source>
        <dbReference type="SAM" id="Phobius"/>
    </source>
</evidence>
<keyword evidence="5" id="KW-1133">Transmembrane helix</keyword>
<dbReference type="SUPFAM" id="SSF81296">
    <property type="entry name" value="E set domains"/>
    <property type="match status" value="1"/>
</dbReference>
<feature type="domain" description="CopC" evidence="6">
    <location>
        <begin position="33"/>
        <end position="128"/>
    </location>
</feature>
<dbReference type="STRING" id="1178515.SY83_07810"/>
<dbReference type="GO" id="GO:0006825">
    <property type="term" value="P:copper ion transport"/>
    <property type="evidence" value="ECO:0007669"/>
    <property type="project" value="InterPro"/>
</dbReference>
<dbReference type="InterPro" id="IPR014756">
    <property type="entry name" value="Ig_E-set"/>
</dbReference>
<accession>A0A172TPP6</accession>
<dbReference type="GO" id="GO:0042597">
    <property type="term" value="C:periplasmic space"/>
    <property type="evidence" value="ECO:0007669"/>
    <property type="project" value="InterPro"/>
</dbReference>
<feature type="transmembrane region" description="Helical" evidence="5">
    <location>
        <begin position="276"/>
        <end position="294"/>
    </location>
</feature>
<dbReference type="InterPro" id="IPR014755">
    <property type="entry name" value="Cu-Rt/internalin_Ig-like"/>
</dbReference>
<feature type="transmembrane region" description="Helical" evidence="5">
    <location>
        <begin position="408"/>
        <end position="429"/>
    </location>
</feature>
<feature type="transmembrane region" description="Helical" evidence="5">
    <location>
        <begin position="218"/>
        <end position="238"/>
    </location>
</feature>
<keyword evidence="3" id="KW-0732">Signal</keyword>
<protein>
    <recommendedName>
        <fullName evidence="6">CopC domain-containing protein</fullName>
    </recommendedName>
</protein>
<dbReference type="GO" id="GO:0005507">
    <property type="term" value="F:copper ion binding"/>
    <property type="evidence" value="ECO:0007669"/>
    <property type="project" value="InterPro"/>
</dbReference>
<evidence type="ECO:0000256" key="3">
    <source>
        <dbReference type="ARBA" id="ARBA00022729"/>
    </source>
</evidence>
<reference evidence="7 8" key="1">
    <citation type="submission" date="2015-01" db="EMBL/GenBank/DDBJ databases">
        <title>Paenibacillus swuensis/DY6/whole genome sequencing.</title>
        <authorList>
            <person name="Kim M.K."/>
            <person name="Srinivasan S."/>
            <person name="Lee J.-J."/>
        </authorList>
    </citation>
    <scope>NUCLEOTIDE SEQUENCE [LARGE SCALE GENOMIC DNA]</scope>
    <source>
        <strain evidence="7 8">DY6</strain>
    </source>
</reference>
<evidence type="ECO:0000313" key="7">
    <source>
        <dbReference type="EMBL" id="ANE48787.1"/>
    </source>
</evidence>
<dbReference type="GO" id="GO:0030313">
    <property type="term" value="C:cell envelope"/>
    <property type="evidence" value="ECO:0007669"/>
    <property type="project" value="UniProtKB-SubCell"/>
</dbReference>
<keyword evidence="4" id="KW-0186">Copper</keyword>